<dbReference type="AlphaFoldDB" id="E4WZR9"/>
<name>E4WZR9_OIKDI</name>
<feature type="transmembrane region" description="Helical" evidence="5">
    <location>
        <begin position="73"/>
        <end position="93"/>
    </location>
</feature>
<dbReference type="GO" id="GO:0016020">
    <property type="term" value="C:membrane"/>
    <property type="evidence" value="ECO:0007669"/>
    <property type="project" value="UniProtKB-SubCell"/>
</dbReference>
<dbReference type="GO" id="GO:0005385">
    <property type="term" value="F:zinc ion transmembrane transporter activity"/>
    <property type="evidence" value="ECO:0007669"/>
    <property type="project" value="TreeGrafter"/>
</dbReference>
<dbReference type="EMBL" id="FN653019">
    <property type="protein sequence ID" value="CBY22665.1"/>
    <property type="molecule type" value="Genomic_DNA"/>
</dbReference>
<accession>E4WZR9</accession>
<dbReference type="Pfam" id="PF02535">
    <property type="entry name" value="Zip"/>
    <property type="match status" value="1"/>
</dbReference>
<comment type="subcellular location">
    <subcellularLocation>
        <location evidence="1">Membrane</location>
        <topology evidence="1">Multi-pass membrane protein</topology>
    </subcellularLocation>
</comment>
<keyword evidence="2 5" id="KW-0812">Transmembrane</keyword>
<dbReference type="PANTHER" id="PTHR11040:SF205">
    <property type="entry name" value="ZINC TRANSPORTER ZUPT"/>
    <property type="match status" value="1"/>
</dbReference>
<reference evidence="7" key="1">
    <citation type="journal article" date="2010" name="Science">
        <title>Plasticity of animal genome architecture unmasked by rapid evolution of a pelagic tunicate.</title>
        <authorList>
            <person name="Denoeud F."/>
            <person name="Henriet S."/>
            <person name="Mungpakdee S."/>
            <person name="Aury J.M."/>
            <person name="Da Silva C."/>
            <person name="Brinkmann H."/>
            <person name="Mikhaleva J."/>
            <person name="Olsen L.C."/>
            <person name="Jubin C."/>
            <person name="Canestro C."/>
            <person name="Bouquet J.M."/>
            <person name="Danks G."/>
            <person name="Poulain J."/>
            <person name="Campsteijn C."/>
            <person name="Adamski M."/>
            <person name="Cross I."/>
            <person name="Yadetie F."/>
            <person name="Muffato M."/>
            <person name="Louis A."/>
            <person name="Butcher S."/>
            <person name="Tsagkogeorga G."/>
            <person name="Konrad A."/>
            <person name="Singh S."/>
            <person name="Jensen M.F."/>
            <person name="Cong E.H."/>
            <person name="Eikeseth-Otteraa H."/>
            <person name="Noel B."/>
            <person name="Anthouard V."/>
            <person name="Porcel B.M."/>
            <person name="Kachouri-Lafond R."/>
            <person name="Nishino A."/>
            <person name="Ugolini M."/>
            <person name="Chourrout P."/>
            <person name="Nishida H."/>
            <person name="Aasland R."/>
            <person name="Huzurbazar S."/>
            <person name="Westhof E."/>
            <person name="Delsuc F."/>
            <person name="Lehrach H."/>
            <person name="Reinhardt R."/>
            <person name="Weissenbach J."/>
            <person name="Roy S.W."/>
            <person name="Artiguenave F."/>
            <person name="Postlethwait J.H."/>
            <person name="Manak J.R."/>
            <person name="Thompson E.M."/>
            <person name="Jaillon O."/>
            <person name="Du Pasquier L."/>
            <person name="Boudinot P."/>
            <person name="Liberles D.A."/>
            <person name="Volff J.N."/>
            <person name="Philippe H."/>
            <person name="Lenhard B."/>
            <person name="Roest Crollius H."/>
            <person name="Wincker P."/>
            <person name="Chourrout D."/>
        </authorList>
    </citation>
    <scope>NUCLEOTIDE SEQUENCE [LARGE SCALE GENOMIC DNA]</scope>
</reference>
<feature type="transmembrane region" description="Helical" evidence="5">
    <location>
        <begin position="318"/>
        <end position="343"/>
    </location>
</feature>
<feature type="transmembrane region" description="Helical" evidence="5">
    <location>
        <begin position="355"/>
        <end position="373"/>
    </location>
</feature>
<keyword evidence="3 5" id="KW-1133">Transmembrane helix</keyword>
<evidence type="ECO:0000313" key="7">
    <source>
        <dbReference type="EMBL" id="CBY22665.1"/>
    </source>
</evidence>
<evidence type="ECO:0000256" key="6">
    <source>
        <dbReference type="SAM" id="SignalP"/>
    </source>
</evidence>
<evidence type="ECO:0000256" key="2">
    <source>
        <dbReference type="ARBA" id="ARBA00022692"/>
    </source>
</evidence>
<dbReference type="OrthoDB" id="262547at2759"/>
<feature type="transmembrane region" description="Helical" evidence="5">
    <location>
        <begin position="126"/>
        <end position="148"/>
    </location>
</feature>
<organism evidence="7">
    <name type="scientific">Oikopleura dioica</name>
    <name type="common">Tunicate</name>
    <dbReference type="NCBI Taxonomy" id="34765"/>
    <lineage>
        <taxon>Eukaryota</taxon>
        <taxon>Metazoa</taxon>
        <taxon>Chordata</taxon>
        <taxon>Tunicata</taxon>
        <taxon>Appendicularia</taxon>
        <taxon>Copelata</taxon>
        <taxon>Oikopleuridae</taxon>
        <taxon>Oikopleura</taxon>
    </lineage>
</organism>
<feature type="transmembrane region" description="Helical" evidence="5">
    <location>
        <begin position="46"/>
        <end position="66"/>
    </location>
</feature>
<dbReference type="InParanoid" id="E4WZR9"/>
<dbReference type="InterPro" id="IPR003689">
    <property type="entry name" value="ZIP"/>
</dbReference>
<feature type="signal peptide" evidence="6">
    <location>
        <begin position="1"/>
        <end position="22"/>
    </location>
</feature>
<feature type="transmembrane region" description="Helical" evidence="5">
    <location>
        <begin position="266"/>
        <end position="288"/>
    </location>
</feature>
<sequence length="374" mass="40912">MRIILPMFKILLSFLLFHLGSCSETNNMNVTESDNQIDMQARYMYGFMLATFAGACTLIGAAAVYLPINPSQLRLASCFCLACAAGVMTYVSLVEVFGESRTNFGESFHARCSDNEDCLSKVELKALTHATASFFVGWLFSIIMSMMLRKFMNARDSNRHYSLSQRETEGIIIPAMRDDAVVCREDEQAQLKFETDVGRITDIGVFTALALTLHNIPEGLLTFAAALSSNQTVGLGVACAIGLHNIPEGFAVAFPIQVGTKSKFKAFLYAAITGLAEPLGAFIGWLIFGLADKVMSFEESELSRYRAEDPSAPEQLYVFGWLFGVTSGIMTQVAVSGLFLEAARYDPNDRVVSKAWLLGAFVIASSLIVIEAYA</sequence>
<proteinExistence type="predicted"/>
<keyword evidence="4 5" id="KW-0472">Membrane</keyword>
<protein>
    <submittedName>
        <fullName evidence="7">Uncharacterized protein</fullName>
    </submittedName>
</protein>
<evidence type="ECO:0000256" key="1">
    <source>
        <dbReference type="ARBA" id="ARBA00004141"/>
    </source>
</evidence>
<gene>
    <name evidence="7" type="ORF">GSOID_T00013434001</name>
</gene>
<evidence type="ECO:0000256" key="5">
    <source>
        <dbReference type="SAM" id="Phobius"/>
    </source>
</evidence>
<dbReference type="PANTHER" id="PTHR11040">
    <property type="entry name" value="ZINC/IRON TRANSPORTER"/>
    <property type="match status" value="1"/>
</dbReference>
<feature type="chain" id="PRO_5003189807" evidence="6">
    <location>
        <begin position="23"/>
        <end position="374"/>
    </location>
</feature>
<evidence type="ECO:0000256" key="4">
    <source>
        <dbReference type="ARBA" id="ARBA00023136"/>
    </source>
</evidence>
<dbReference type="Proteomes" id="UP000001307">
    <property type="component" value="Unassembled WGS sequence"/>
</dbReference>
<keyword evidence="8" id="KW-1185">Reference proteome</keyword>
<evidence type="ECO:0000313" key="8">
    <source>
        <dbReference type="Proteomes" id="UP000001307"/>
    </source>
</evidence>
<keyword evidence="6" id="KW-0732">Signal</keyword>
<evidence type="ECO:0000256" key="3">
    <source>
        <dbReference type="ARBA" id="ARBA00022989"/>
    </source>
</evidence>